<sequence length="121" mass="14045">MFPQTAKKAIRILYLSNSTSGKTAHRETTDSRIKSMNFEYKTICTAHKANPNHIFTYANFTRVHWSWNKPRLKQILSTNITFPLSKSTLHILQLDISILQISLLIYTLEQQVLVSTEKHKN</sequence>
<protein>
    <submittedName>
        <fullName evidence="1">Uncharacterized protein</fullName>
    </submittedName>
</protein>
<keyword evidence="2" id="KW-1185">Reference proteome</keyword>
<gene>
    <name evidence="1" type="ORF">CDL12_09045</name>
</gene>
<reference evidence="2" key="1">
    <citation type="journal article" date="2018" name="Gigascience">
        <title>Genome assembly of the Pink Ipe (Handroanthus impetiginosus, Bignoniaceae), a highly valued, ecologically keystone Neotropical timber forest tree.</title>
        <authorList>
            <person name="Silva-Junior O.B."/>
            <person name="Grattapaglia D."/>
            <person name="Novaes E."/>
            <person name="Collevatti R.G."/>
        </authorList>
    </citation>
    <scope>NUCLEOTIDE SEQUENCE [LARGE SCALE GENOMIC DNA]</scope>
    <source>
        <strain evidence="2">cv. UFG-1</strain>
    </source>
</reference>
<organism evidence="1 2">
    <name type="scientific">Handroanthus impetiginosus</name>
    <dbReference type="NCBI Taxonomy" id="429701"/>
    <lineage>
        <taxon>Eukaryota</taxon>
        <taxon>Viridiplantae</taxon>
        <taxon>Streptophyta</taxon>
        <taxon>Embryophyta</taxon>
        <taxon>Tracheophyta</taxon>
        <taxon>Spermatophyta</taxon>
        <taxon>Magnoliopsida</taxon>
        <taxon>eudicotyledons</taxon>
        <taxon>Gunneridae</taxon>
        <taxon>Pentapetalae</taxon>
        <taxon>asterids</taxon>
        <taxon>lamiids</taxon>
        <taxon>Lamiales</taxon>
        <taxon>Bignoniaceae</taxon>
        <taxon>Crescentiina</taxon>
        <taxon>Tabebuia alliance</taxon>
        <taxon>Handroanthus</taxon>
    </lineage>
</organism>
<proteinExistence type="predicted"/>
<dbReference type="AlphaFoldDB" id="A0A2G9HL72"/>
<dbReference type="EMBL" id="NKXS01001478">
    <property type="protein sequence ID" value="PIN18286.1"/>
    <property type="molecule type" value="Genomic_DNA"/>
</dbReference>
<evidence type="ECO:0000313" key="1">
    <source>
        <dbReference type="EMBL" id="PIN18286.1"/>
    </source>
</evidence>
<comment type="caution">
    <text evidence="1">The sequence shown here is derived from an EMBL/GenBank/DDBJ whole genome shotgun (WGS) entry which is preliminary data.</text>
</comment>
<evidence type="ECO:0000313" key="2">
    <source>
        <dbReference type="Proteomes" id="UP000231279"/>
    </source>
</evidence>
<dbReference type="Proteomes" id="UP000231279">
    <property type="component" value="Unassembled WGS sequence"/>
</dbReference>
<name>A0A2G9HL72_9LAMI</name>
<accession>A0A2G9HL72</accession>